<dbReference type="PRINTS" id="PR00320">
    <property type="entry name" value="GPROTEINBRPT"/>
</dbReference>
<evidence type="ECO:0000256" key="6">
    <source>
        <dbReference type="SAM" id="MobiDB-lite"/>
    </source>
</evidence>
<reference evidence="7 8" key="1">
    <citation type="submission" date="2020-01" db="EMBL/GenBank/DDBJ databases">
        <authorList>
            <person name="Gupta K D."/>
        </authorList>
    </citation>
    <scope>NUCLEOTIDE SEQUENCE [LARGE SCALE GENOMIC DNA]</scope>
</reference>
<dbReference type="EMBL" id="CACVBS010000046">
    <property type="protein sequence ID" value="CAA7264767.1"/>
    <property type="molecule type" value="Genomic_DNA"/>
</dbReference>
<feature type="repeat" description="WD" evidence="5">
    <location>
        <begin position="291"/>
        <end position="325"/>
    </location>
</feature>
<evidence type="ECO:0008006" key="9">
    <source>
        <dbReference type="Google" id="ProtNLM"/>
    </source>
</evidence>
<dbReference type="GO" id="GO:0000118">
    <property type="term" value="C:histone deacetylase complex"/>
    <property type="evidence" value="ECO:0007669"/>
    <property type="project" value="TreeGrafter"/>
</dbReference>
<dbReference type="Proteomes" id="UP000467700">
    <property type="component" value="Unassembled WGS sequence"/>
</dbReference>
<dbReference type="Gene3D" id="1.20.960.30">
    <property type="match status" value="1"/>
</dbReference>
<keyword evidence="4" id="KW-0539">Nucleus</keyword>
<evidence type="ECO:0000256" key="2">
    <source>
        <dbReference type="ARBA" id="ARBA00022574"/>
    </source>
</evidence>
<dbReference type="Gene3D" id="2.130.10.10">
    <property type="entry name" value="YVTN repeat-like/Quinoprotein amine dehydrogenase"/>
    <property type="match status" value="1"/>
</dbReference>
<accession>A0A8S0WKP8</accession>
<dbReference type="InterPro" id="IPR019775">
    <property type="entry name" value="WD40_repeat_CS"/>
</dbReference>
<dbReference type="PROSITE" id="PS50294">
    <property type="entry name" value="WD_REPEATS_REGION"/>
    <property type="match status" value="4"/>
</dbReference>
<evidence type="ECO:0000256" key="3">
    <source>
        <dbReference type="ARBA" id="ARBA00022737"/>
    </source>
</evidence>
<dbReference type="InterPro" id="IPR001680">
    <property type="entry name" value="WD40_rpt"/>
</dbReference>
<evidence type="ECO:0000313" key="8">
    <source>
        <dbReference type="Proteomes" id="UP000467700"/>
    </source>
</evidence>
<feature type="repeat" description="WD" evidence="5">
    <location>
        <begin position="474"/>
        <end position="509"/>
    </location>
</feature>
<dbReference type="PANTHER" id="PTHR22846">
    <property type="entry name" value="WD40 REPEAT PROTEIN"/>
    <property type="match status" value="1"/>
</dbReference>
<keyword evidence="2 5" id="KW-0853">WD repeat</keyword>
<proteinExistence type="predicted"/>
<dbReference type="GO" id="GO:0003714">
    <property type="term" value="F:transcription corepressor activity"/>
    <property type="evidence" value="ECO:0007669"/>
    <property type="project" value="InterPro"/>
</dbReference>
<gene>
    <name evidence="7" type="ORF">AAE3_LOCUS7068</name>
</gene>
<evidence type="ECO:0000313" key="7">
    <source>
        <dbReference type="EMBL" id="CAA7264767.1"/>
    </source>
</evidence>
<keyword evidence="3" id="KW-0677">Repeat</keyword>
<dbReference type="AlphaFoldDB" id="A0A8S0WKP8"/>
<dbReference type="PROSITE" id="PS50896">
    <property type="entry name" value="LISH"/>
    <property type="match status" value="1"/>
</dbReference>
<evidence type="ECO:0000256" key="5">
    <source>
        <dbReference type="PROSITE-ProRule" id="PRU00221"/>
    </source>
</evidence>
<sequence>MAVMSTGHPDRSDLLWEGAKLSQTPPLGDSRDGSLFQYASTKARTSVGSTMTAAPIVITADEINCLIYSYFQDAGFNHSAFALRNEGRLQNSPYFAKHIQRGELIELLSKALLYLEVESHWRGDELTTNCKSGFSLLEPHVCSTEPPSAKTILNSEGPMDIHDTNGTSMSGAVSSSSTISTSQAQATSQASRNGAPALDGGQRQSQSITSAGDSSSKRKMSPVPIEGHVEKRARRASVDMDVDNVSESGRSKTEQDASLYDQYGGTKAVAKPSVRPQGPGDTRTDPRVMLLLDQKTEVFVCAWNPTSHHLLASGSKDGVVNLWNLPDPPPVGSDSFAEAPGEPVPMDNVSRTVQGDLTSLDWNPQGTLLAIGSYDCILRVCTSSGSIYFSHPQHQGPIFATRFSKNGAWLLSASLDGTTCLWDVKEKRLHKQYRCHKDCCLDVEWLNETTFASAGADMRIYIMRVDEDEPIKSLTGHKDEVNQIRVNPSGTRLASCSDDGTAYVWKVDNLSPPADTIPGLSASDHVVVLKGHSHSVSTVGWCVDHPAGTNELLATSSFDGTARIWDSVTGQCLHVFQDHRRPVYSLTFSPDGKYLATGSGDGWLHIYHTRMHFRVWSWFAGSDKPGVFEIDWQNLDGVNRIAMALECRQVAVLDVNKLPILQSPVLLNGMQQQATARIEPA</sequence>
<feature type="compositionally biased region" description="Polar residues" evidence="6">
    <location>
        <begin position="202"/>
        <end position="214"/>
    </location>
</feature>
<evidence type="ECO:0000256" key="1">
    <source>
        <dbReference type="ARBA" id="ARBA00004123"/>
    </source>
</evidence>
<feature type="repeat" description="WD" evidence="5">
    <location>
        <begin position="529"/>
        <end position="575"/>
    </location>
</feature>
<feature type="compositionally biased region" description="Low complexity" evidence="6">
    <location>
        <begin position="167"/>
        <end position="191"/>
    </location>
</feature>
<protein>
    <recommendedName>
        <fullName evidence="9">WD40 repeat-like protein</fullName>
    </recommendedName>
</protein>
<dbReference type="InterPro" id="IPR006594">
    <property type="entry name" value="LisH"/>
</dbReference>
<dbReference type="SUPFAM" id="SSF50978">
    <property type="entry name" value="WD40 repeat-like"/>
    <property type="match status" value="1"/>
</dbReference>
<dbReference type="OrthoDB" id="1367865at2759"/>
<dbReference type="CDD" id="cd00200">
    <property type="entry name" value="WD40"/>
    <property type="match status" value="1"/>
</dbReference>
<dbReference type="SMART" id="SM00320">
    <property type="entry name" value="WD40"/>
    <property type="match status" value="7"/>
</dbReference>
<comment type="caution">
    <text evidence="7">The sequence shown here is derived from an EMBL/GenBank/DDBJ whole genome shotgun (WGS) entry which is preliminary data.</text>
</comment>
<dbReference type="InterPro" id="IPR015943">
    <property type="entry name" value="WD40/YVTN_repeat-like_dom_sf"/>
</dbReference>
<dbReference type="Pfam" id="PF00400">
    <property type="entry name" value="WD40"/>
    <property type="match status" value="6"/>
</dbReference>
<feature type="region of interest" description="Disordered" evidence="6">
    <location>
        <begin position="145"/>
        <end position="258"/>
    </location>
</feature>
<dbReference type="GO" id="GO:0006357">
    <property type="term" value="P:regulation of transcription by RNA polymerase II"/>
    <property type="evidence" value="ECO:0007669"/>
    <property type="project" value="TreeGrafter"/>
</dbReference>
<dbReference type="PROSITE" id="PS00678">
    <property type="entry name" value="WD_REPEATS_1"/>
    <property type="match status" value="2"/>
</dbReference>
<dbReference type="InterPro" id="IPR020472">
    <property type="entry name" value="WD40_PAC1"/>
</dbReference>
<organism evidence="7 8">
    <name type="scientific">Cyclocybe aegerita</name>
    <name type="common">Black poplar mushroom</name>
    <name type="synonym">Agrocybe aegerita</name>
    <dbReference type="NCBI Taxonomy" id="1973307"/>
    <lineage>
        <taxon>Eukaryota</taxon>
        <taxon>Fungi</taxon>
        <taxon>Dikarya</taxon>
        <taxon>Basidiomycota</taxon>
        <taxon>Agaricomycotina</taxon>
        <taxon>Agaricomycetes</taxon>
        <taxon>Agaricomycetidae</taxon>
        <taxon>Agaricales</taxon>
        <taxon>Agaricineae</taxon>
        <taxon>Bolbitiaceae</taxon>
        <taxon>Cyclocybe</taxon>
    </lineage>
</organism>
<name>A0A8S0WKP8_CYCAE</name>
<evidence type="ECO:0000256" key="4">
    <source>
        <dbReference type="ARBA" id="ARBA00023242"/>
    </source>
</evidence>
<feature type="repeat" description="WD" evidence="5">
    <location>
        <begin position="576"/>
        <end position="610"/>
    </location>
</feature>
<feature type="repeat" description="WD" evidence="5">
    <location>
        <begin position="391"/>
        <end position="432"/>
    </location>
</feature>
<dbReference type="InterPro" id="IPR036322">
    <property type="entry name" value="WD40_repeat_dom_sf"/>
</dbReference>
<dbReference type="InterPro" id="IPR045183">
    <property type="entry name" value="Ebi-like"/>
</dbReference>
<dbReference type="PANTHER" id="PTHR22846:SF2">
    <property type="entry name" value="F-BOX-LIKE_WD REPEAT-CONTAINING PROTEIN EBI"/>
    <property type="match status" value="1"/>
</dbReference>
<dbReference type="PROSITE" id="PS50082">
    <property type="entry name" value="WD_REPEATS_2"/>
    <property type="match status" value="5"/>
</dbReference>
<comment type="subcellular location">
    <subcellularLocation>
        <location evidence="1">Nucleus</location>
    </subcellularLocation>
</comment>
<keyword evidence="8" id="KW-1185">Reference proteome</keyword>
<dbReference type="Pfam" id="PF08513">
    <property type="entry name" value="LisH"/>
    <property type="match status" value="1"/>
</dbReference>